<evidence type="ECO:0000313" key="3">
    <source>
        <dbReference type="Proteomes" id="UP001501084"/>
    </source>
</evidence>
<protein>
    <submittedName>
        <fullName evidence="2">Uncharacterized protein</fullName>
    </submittedName>
</protein>
<gene>
    <name evidence="2" type="ORF">GCM10009786_01630</name>
</gene>
<comment type="caution">
    <text evidence="2">The sequence shown here is derived from an EMBL/GenBank/DDBJ whole genome shotgun (WGS) entry which is preliminary data.</text>
</comment>
<dbReference type="EMBL" id="BAAAOP010000001">
    <property type="protein sequence ID" value="GAA2185407.1"/>
    <property type="molecule type" value="Genomic_DNA"/>
</dbReference>
<evidence type="ECO:0000313" key="2">
    <source>
        <dbReference type="EMBL" id="GAA2185407.1"/>
    </source>
</evidence>
<dbReference type="Proteomes" id="UP001501084">
    <property type="component" value="Unassembled WGS sequence"/>
</dbReference>
<organism evidence="2 3">
    <name type="scientific">Leucobacter alluvii</name>
    <dbReference type="NCBI Taxonomy" id="340321"/>
    <lineage>
        <taxon>Bacteria</taxon>
        <taxon>Bacillati</taxon>
        <taxon>Actinomycetota</taxon>
        <taxon>Actinomycetes</taxon>
        <taxon>Micrococcales</taxon>
        <taxon>Microbacteriaceae</taxon>
        <taxon>Leucobacter</taxon>
    </lineage>
</organism>
<sequence length="197" mass="22673">MDAAGMTREEAERLPLERQFDLLGERYQAMQELMTHAQRMVSPNIWTWTSHGFYPGSGDAQRWSMRGATPKNSYYLSMSRTIKLPGASGAVEDAELMVEYFEAQGWSTTLRQVDARRYRVDAMTDEGFWFEYQVRPHGQYSLGLHSKVFWCDRDALSSAVIDRIPEERFDIEESPPGEYIPFPKWSDPVVPKTGSSE</sequence>
<evidence type="ECO:0000256" key="1">
    <source>
        <dbReference type="SAM" id="MobiDB-lite"/>
    </source>
</evidence>
<feature type="region of interest" description="Disordered" evidence="1">
    <location>
        <begin position="172"/>
        <end position="197"/>
    </location>
</feature>
<accession>A0ABP5MU11</accession>
<reference evidence="3" key="1">
    <citation type="journal article" date="2019" name="Int. J. Syst. Evol. Microbiol.">
        <title>The Global Catalogue of Microorganisms (GCM) 10K type strain sequencing project: providing services to taxonomists for standard genome sequencing and annotation.</title>
        <authorList>
            <consortium name="The Broad Institute Genomics Platform"/>
            <consortium name="The Broad Institute Genome Sequencing Center for Infectious Disease"/>
            <person name="Wu L."/>
            <person name="Ma J."/>
        </authorList>
    </citation>
    <scope>NUCLEOTIDE SEQUENCE [LARGE SCALE GENOMIC DNA]</scope>
    <source>
        <strain evidence="3">JCM 14919</strain>
    </source>
</reference>
<proteinExistence type="predicted"/>
<name>A0ABP5MU11_9MICO</name>
<keyword evidence="3" id="KW-1185">Reference proteome</keyword>